<feature type="compositionally biased region" description="Pro residues" evidence="10">
    <location>
        <begin position="1157"/>
        <end position="1169"/>
    </location>
</feature>
<dbReference type="Pfam" id="PF00536">
    <property type="entry name" value="SAM_1"/>
    <property type="match status" value="2"/>
</dbReference>
<feature type="compositionally biased region" description="Basic and acidic residues" evidence="10">
    <location>
        <begin position="763"/>
        <end position="774"/>
    </location>
</feature>
<evidence type="ECO:0000256" key="3">
    <source>
        <dbReference type="ARBA" id="ARBA00022490"/>
    </source>
</evidence>
<dbReference type="PANTHER" id="PTHR24174">
    <property type="entry name" value="ANKYRIN REPEAT AND STERILE ALPHA MOTIF DOMAIN-CONTAINING PROTEIN 1"/>
    <property type="match status" value="1"/>
</dbReference>
<dbReference type="FunFam" id="2.30.30.40:FF:000062">
    <property type="entry name" value="caskin-2 isoform X1"/>
    <property type="match status" value="1"/>
</dbReference>
<dbReference type="InterPro" id="IPR041134">
    <property type="entry name" value="Vault_2"/>
</dbReference>
<dbReference type="FunFam" id="1.10.150.50:FF:000028">
    <property type="entry name" value="caskin-2 isoform X2"/>
    <property type="match status" value="1"/>
</dbReference>
<evidence type="ECO:0000313" key="14">
    <source>
        <dbReference type="Proteomes" id="UP000693946"/>
    </source>
</evidence>
<dbReference type="SMART" id="SM00326">
    <property type="entry name" value="SH3"/>
    <property type="match status" value="1"/>
</dbReference>
<feature type="repeat" description="ANK" evidence="7">
    <location>
        <begin position="81"/>
        <end position="113"/>
    </location>
</feature>
<dbReference type="InterPro" id="IPR035498">
    <property type="entry name" value="Caskin1/2_SAM_2"/>
</dbReference>
<feature type="compositionally biased region" description="Polar residues" evidence="10">
    <location>
        <begin position="728"/>
        <end position="762"/>
    </location>
</feature>
<feature type="repeat" description="MVP" evidence="9">
    <location>
        <begin position="1585"/>
        <end position="1639"/>
    </location>
</feature>
<dbReference type="InterPro" id="IPR001452">
    <property type="entry name" value="SH3_domain"/>
</dbReference>
<dbReference type="CDD" id="cd09497">
    <property type="entry name" value="SAM_caskin1_2_repeat1"/>
    <property type="match status" value="1"/>
</dbReference>
<keyword evidence="14" id="KW-1185">Reference proteome</keyword>
<keyword evidence="9" id="KW-0687">Ribonucleoprotein</keyword>
<feature type="region of interest" description="Disordered" evidence="10">
    <location>
        <begin position="968"/>
        <end position="992"/>
    </location>
</feature>
<feature type="region of interest" description="Disordered" evidence="10">
    <location>
        <begin position="462"/>
        <end position="499"/>
    </location>
</feature>
<comment type="caution">
    <text evidence="13">The sequence shown here is derived from an EMBL/GenBank/DDBJ whole genome shotgun (WGS) entry which is preliminary data.</text>
</comment>
<dbReference type="InterPro" id="IPR001660">
    <property type="entry name" value="SAM"/>
</dbReference>
<keyword evidence="5" id="KW-0677">Repeat</keyword>
<dbReference type="InterPro" id="IPR032232">
    <property type="entry name" value="Caskin1-CID"/>
</dbReference>
<feature type="compositionally biased region" description="Pro residues" evidence="10">
    <location>
        <begin position="1211"/>
        <end position="1227"/>
    </location>
</feature>
<evidence type="ECO:0000256" key="7">
    <source>
        <dbReference type="PROSITE-ProRule" id="PRU00023"/>
    </source>
</evidence>
<keyword evidence="4" id="KW-0597">Phosphoprotein</keyword>
<feature type="repeat" description="MVP" evidence="9">
    <location>
        <begin position="1418"/>
        <end position="1478"/>
    </location>
</feature>
<gene>
    <name evidence="13" type="ORF">JOB18_007303</name>
</gene>
<dbReference type="InterPro" id="IPR035497">
    <property type="entry name" value="Caskin1/2_SAM_1"/>
</dbReference>
<evidence type="ECO:0000259" key="12">
    <source>
        <dbReference type="PROSITE" id="PS50105"/>
    </source>
</evidence>
<evidence type="ECO:0000259" key="11">
    <source>
        <dbReference type="PROSITE" id="PS50002"/>
    </source>
</evidence>
<dbReference type="GO" id="GO:1990904">
    <property type="term" value="C:ribonucleoprotein complex"/>
    <property type="evidence" value="ECO:0007669"/>
    <property type="project" value="UniProtKB-UniRule"/>
</dbReference>
<feature type="compositionally biased region" description="Polar residues" evidence="10">
    <location>
        <begin position="1120"/>
        <end position="1135"/>
    </location>
</feature>
<feature type="repeat" description="MVP" evidence="9">
    <location>
        <begin position="1479"/>
        <end position="1531"/>
    </location>
</feature>
<feature type="repeat" description="MVP" evidence="9">
    <location>
        <begin position="1532"/>
        <end position="1584"/>
    </location>
</feature>
<dbReference type="FunFam" id="1.25.40.20:FF:000042">
    <property type="entry name" value="caskin-2 isoform X2"/>
    <property type="match status" value="1"/>
</dbReference>
<dbReference type="InterPro" id="IPR002499">
    <property type="entry name" value="Vault_N"/>
</dbReference>
<evidence type="ECO:0000256" key="1">
    <source>
        <dbReference type="ARBA" id="ARBA00004496"/>
    </source>
</evidence>
<feature type="repeat" description="ANK" evidence="7">
    <location>
        <begin position="220"/>
        <end position="252"/>
    </location>
</feature>
<evidence type="ECO:0000256" key="8">
    <source>
        <dbReference type="PROSITE-ProRule" id="PRU00192"/>
    </source>
</evidence>
<evidence type="ECO:0000256" key="2">
    <source>
        <dbReference type="ARBA" id="ARBA00022443"/>
    </source>
</evidence>
<feature type="repeat" description="ANK" evidence="7">
    <location>
        <begin position="188"/>
        <end position="220"/>
    </location>
</feature>
<dbReference type="Pfam" id="PF01505">
    <property type="entry name" value="Vault"/>
    <property type="match status" value="3"/>
</dbReference>
<feature type="repeat" description="ANK" evidence="7">
    <location>
        <begin position="48"/>
        <end position="80"/>
    </location>
</feature>
<dbReference type="Proteomes" id="UP000693946">
    <property type="component" value="Linkage Group LG19"/>
</dbReference>
<feature type="region of interest" description="Disordered" evidence="10">
    <location>
        <begin position="833"/>
        <end position="937"/>
    </location>
</feature>
<keyword evidence="2 8" id="KW-0728">SH3 domain</keyword>
<dbReference type="PANTHER" id="PTHR24174:SF18">
    <property type="entry name" value="CASKIN-2"/>
    <property type="match status" value="1"/>
</dbReference>
<dbReference type="InterPro" id="IPR041139">
    <property type="entry name" value="MVP_rep_dom"/>
</dbReference>
<feature type="domain" description="SAM" evidence="12">
    <location>
        <begin position="583"/>
        <end position="647"/>
    </location>
</feature>
<name>A0AAV6RG17_SOLSE</name>
<evidence type="ECO:0000256" key="9">
    <source>
        <dbReference type="PROSITE-ProRule" id="PRU00571"/>
    </source>
</evidence>
<dbReference type="SMART" id="SM00454">
    <property type="entry name" value="SAM"/>
    <property type="match status" value="2"/>
</dbReference>
<feature type="region of interest" description="Disordered" evidence="10">
    <location>
        <begin position="728"/>
        <end position="785"/>
    </location>
</feature>
<evidence type="ECO:0000256" key="5">
    <source>
        <dbReference type="ARBA" id="ARBA00022737"/>
    </source>
</evidence>
<feature type="repeat" description="ANK" evidence="7">
    <location>
        <begin position="114"/>
        <end position="146"/>
    </location>
</feature>
<feature type="compositionally biased region" description="Polar residues" evidence="10">
    <location>
        <begin position="833"/>
        <end position="843"/>
    </location>
</feature>
<dbReference type="FunFam" id="2.30.30.550:FF:000001">
    <property type="entry name" value="major vault protein-like"/>
    <property type="match status" value="3"/>
</dbReference>
<reference evidence="13 14" key="1">
    <citation type="journal article" date="2021" name="Sci. Rep.">
        <title>Chromosome anchoring in Senegalese sole (Solea senegalensis) reveals sex-associated markers and genome rearrangements in flatfish.</title>
        <authorList>
            <person name="Guerrero-Cozar I."/>
            <person name="Gomez-Garrido J."/>
            <person name="Berbel C."/>
            <person name="Martinez-Blanch J.F."/>
            <person name="Alioto T."/>
            <person name="Claros M.G."/>
            <person name="Gagnaire P.A."/>
            <person name="Manchado M."/>
        </authorList>
    </citation>
    <scope>NUCLEOTIDE SEQUENCE [LARGE SCALE GENOMIC DNA]</scope>
    <source>
        <strain evidence="13">Sse05_10M</strain>
    </source>
</reference>
<feature type="compositionally biased region" description="Basic and acidic residues" evidence="10">
    <location>
        <begin position="1102"/>
        <end position="1117"/>
    </location>
</feature>
<evidence type="ECO:0000256" key="4">
    <source>
        <dbReference type="ARBA" id="ARBA00022553"/>
    </source>
</evidence>
<keyword evidence="3 9" id="KW-0963">Cytoplasm</keyword>
<dbReference type="CDD" id="cd12063">
    <property type="entry name" value="SH3_Caskin2"/>
    <property type="match status" value="1"/>
</dbReference>
<organism evidence="13 14">
    <name type="scientific">Solea senegalensis</name>
    <name type="common">Senegalese sole</name>
    <dbReference type="NCBI Taxonomy" id="28829"/>
    <lineage>
        <taxon>Eukaryota</taxon>
        <taxon>Metazoa</taxon>
        <taxon>Chordata</taxon>
        <taxon>Craniata</taxon>
        <taxon>Vertebrata</taxon>
        <taxon>Euteleostomi</taxon>
        <taxon>Actinopterygii</taxon>
        <taxon>Neopterygii</taxon>
        <taxon>Teleostei</taxon>
        <taxon>Neoteleostei</taxon>
        <taxon>Acanthomorphata</taxon>
        <taxon>Carangaria</taxon>
        <taxon>Pleuronectiformes</taxon>
        <taxon>Pleuronectoidei</taxon>
        <taxon>Soleidae</taxon>
        <taxon>Solea</taxon>
    </lineage>
</organism>
<dbReference type="PROSITE" id="PS50002">
    <property type="entry name" value="SH3"/>
    <property type="match status" value="1"/>
</dbReference>
<evidence type="ECO:0000256" key="6">
    <source>
        <dbReference type="ARBA" id="ARBA00023043"/>
    </source>
</evidence>
<evidence type="ECO:0000313" key="13">
    <source>
        <dbReference type="EMBL" id="KAG7504366.1"/>
    </source>
</evidence>
<feature type="domain" description="SAM" evidence="12">
    <location>
        <begin position="514"/>
        <end position="577"/>
    </location>
</feature>
<dbReference type="Pfam" id="PF16632">
    <property type="entry name" value="Caskin-tail"/>
    <property type="match status" value="1"/>
</dbReference>
<dbReference type="CDD" id="cd09498">
    <property type="entry name" value="SAM_caskin1_2_repeat2"/>
    <property type="match status" value="1"/>
</dbReference>
<feature type="compositionally biased region" description="Basic and acidic residues" evidence="10">
    <location>
        <begin position="1007"/>
        <end position="1029"/>
    </location>
</feature>
<dbReference type="Pfam" id="PF17794">
    <property type="entry name" value="Vault_2"/>
    <property type="match status" value="1"/>
</dbReference>
<dbReference type="Pfam" id="PF16907">
    <property type="entry name" value="Caskin-Pro-rich"/>
    <property type="match status" value="1"/>
</dbReference>
<dbReference type="Pfam" id="PF07653">
    <property type="entry name" value="SH3_2"/>
    <property type="match status" value="1"/>
</dbReference>
<feature type="compositionally biased region" description="Polar residues" evidence="10">
    <location>
        <begin position="895"/>
        <end position="911"/>
    </location>
</feature>
<dbReference type="FunFam" id="1.25.40.20:FF:000225">
    <property type="entry name" value="caskin-1 isoform X1"/>
    <property type="match status" value="1"/>
</dbReference>
<dbReference type="InterPro" id="IPR033635">
    <property type="entry name" value="ANKS1/Caskin"/>
</dbReference>
<dbReference type="Pfam" id="PF16600">
    <property type="entry name" value="Caskin1-CID"/>
    <property type="match status" value="1"/>
</dbReference>
<dbReference type="InterPro" id="IPR002110">
    <property type="entry name" value="Ankyrin_rpt"/>
</dbReference>
<dbReference type="SMART" id="SM00248">
    <property type="entry name" value="ANK"/>
    <property type="match status" value="6"/>
</dbReference>
<dbReference type="PROSITE" id="PS50105">
    <property type="entry name" value="SAM_DOMAIN"/>
    <property type="match status" value="2"/>
</dbReference>
<dbReference type="PROSITE" id="PS50297">
    <property type="entry name" value="ANK_REP_REGION"/>
    <property type="match status" value="5"/>
</dbReference>
<sequence length="1685" mass="182942">MGKEQELLQAVKSGDLLSTQKLLSRLKSSRNKLLGSTKKLNINYQDSDGFSALHHAALTGTTELLSSLLEAQASVDIKDSNGMRPLHYAAWQGKAQSVLMLLRCGAAVNGVSMDGHIPLHLAAQYGHYEVSEMLLQHQSNPCLVNKAKKTPLDLACEFGRVKVTQLLLSSNMVVALLEGERKEPTDSAFTTPLHLAARNGHKDIIRLLLKAGIDINRTTKSGTALHEAALYGKTEVVRLLLDAGVDVNIRNTYNQTALDIVNQFTTSHASKDIKQLLRDATGVLQVRALKDYWNLHDPTALNIRAGDIITVLEQHVDGRWKGHIHDNPRGTDRVGFFPPSIVEVISRRNGGTLSRHASLPAQRQQLLSRAPLSSSLSSSPQTDDSYTLYAPPTHAVLPLTNGLFTCTGLSPSHPSASACPFQDIWVLRDLCHAGDRNSVGSVGSTRSAGSGQSTESNIMANGVQQHPGHHDNTSRTAPPAADCGQPDPPAGGTPRKQLQNPAEFVRPQQLLDGKDADAIFQWLSDFQLDQYTGNFVSAGYDVPTISRMTPEDLTAIGVTKPGHRKKISMEINNLNIPEWLPEYIPSDLGEWLSAIGLLQYHKKLSENGYDSISIVKDLTWEDLQEIGIMKLGHQKKLMLAVRKLCDIQRSILQAESGQDTLRRKGPRGPRGLNLVTIEPADPAGECSSLHTPRMLTFQDSELSIELQAAMSSHYGGCEEGLAIKNAVGMSQSQESIDTRSRGSGRSQDPPTASVTPHSWSQENLHHSPVRERNLPEGWDQRPLPKQVPLGTATVFKYPAVPAKAKLSGSCGPSPHGSPALKGFSYLHSHCGSTELRSSHTKSLTPPKKRTQSMTRYALSDGEPDDDDEDCAVPSGTLPSYATLTRKPGRSYLARLQSSPEKSGSVGRSQSFAVRARKKGPPPPPPKRLSSVSGSTSVELSNSSMTLVTDSPGSVRSIAASLEGSLEEINQTPGLDPDQELPSPSLTSAGQEPGVCAGLRRRVQSECIHTHTSTELDRGVKSDTEEEGNRLEGSSSPQNSSSECIPFAEEGNLTIKQRPKAPGPPRAEAVLEPPDNTASKTPQDVPEFNLKESDTVKRRHKPKDKEQEGGSPTREDPGASRCQSDSNQPLSLSQEEVSLRISEAGQERSASPATGSPIKPPLSPKPPAIAPKPVRQSLLAQAAGLSSSTVTVSVVQSVAFASQSSLVHGRPAPGPTPAPGPGPDPGVTPVPYASPQSPSLTAERTEMCVAGPGLVPELSFGTEVVQQRLDQTSTYLEAALKAVERELTLEDREDSSRTNPVKSAGTILDDIGNMFDDLADQLDAIISITELQNPITPLLTVPGPERFVTTMSKKAGNRGPEYEGPVEASIIRIPPHHYIHVLDQNTNIARVEIGPLTYIRQDNERILFSPVRMIMVPPRHYCVVLNPVSRDDNAQVLFDQSGQAKLRHADLEIRLTQEPFPLYPGEEIQKDVTALQIVYPDTALRLQALLDFEEEGGDKRVAGDEWLFEGPGTYIPRKEVAVLETIKATVIRENQAIRLRARKEGVDRGGVRRVTGEEWLVSKVGAYLPGAHEEVIDIVNAFILTDKKALHVRALRPFKDTGGRDRRTGEEWLVTMADREAHIPSVSEEVVGVVDVTTLSSRQYCVILDPVGPDGKPQLGQKRVVKVSGRPFVCQWVTDKRSLGPD</sequence>
<dbReference type="PROSITE" id="PS51224">
    <property type="entry name" value="MVP"/>
    <property type="match status" value="4"/>
</dbReference>
<protein>
    <submittedName>
        <fullName evidence="13">Caskin-2-like isoform X1</fullName>
    </submittedName>
</protein>
<feature type="compositionally biased region" description="Acidic residues" evidence="10">
    <location>
        <begin position="861"/>
        <end position="870"/>
    </location>
</feature>
<dbReference type="FunFam" id="2.30.30.560:FF:000002">
    <property type="entry name" value="Major vault protein-alpha"/>
    <property type="match status" value="1"/>
</dbReference>
<feature type="region of interest" description="Disordered" evidence="10">
    <location>
        <begin position="1007"/>
        <end position="1173"/>
    </location>
</feature>
<proteinExistence type="predicted"/>
<accession>A0AAV6RG17</accession>
<dbReference type="Pfam" id="PF13637">
    <property type="entry name" value="Ank_4"/>
    <property type="match status" value="1"/>
</dbReference>
<dbReference type="InterPro" id="IPR035499">
    <property type="entry name" value="Caskin2_SH3"/>
</dbReference>
<dbReference type="FunFam" id="1.10.150.50:FF:000032">
    <property type="entry name" value="caskin-1 isoform X1"/>
    <property type="match status" value="1"/>
</dbReference>
<evidence type="ECO:0000256" key="10">
    <source>
        <dbReference type="SAM" id="MobiDB-lite"/>
    </source>
</evidence>
<dbReference type="GO" id="GO:0005737">
    <property type="term" value="C:cytoplasm"/>
    <property type="evidence" value="ECO:0007669"/>
    <property type="project" value="UniProtKB-SubCell"/>
</dbReference>
<dbReference type="EMBL" id="JAGKHQ010000011">
    <property type="protein sequence ID" value="KAG7504366.1"/>
    <property type="molecule type" value="Genomic_DNA"/>
</dbReference>
<dbReference type="Pfam" id="PF12796">
    <property type="entry name" value="Ank_2"/>
    <property type="match status" value="2"/>
</dbReference>
<dbReference type="InterPro" id="IPR032117">
    <property type="entry name" value="Caskin_C"/>
</dbReference>
<comment type="subcellular location">
    <subcellularLocation>
        <location evidence="1 9">Cytoplasm</location>
    </subcellularLocation>
</comment>
<feature type="region of interest" description="Disordered" evidence="10">
    <location>
        <begin position="1205"/>
        <end position="1240"/>
    </location>
</feature>
<dbReference type="PROSITE" id="PS50088">
    <property type="entry name" value="ANK_REPEAT"/>
    <property type="match status" value="5"/>
</dbReference>
<feature type="domain" description="SH3" evidence="11">
    <location>
        <begin position="281"/>
        <end position="347"/>
    </location>
</feature>
<dbReference type="FunFam" id="2.30.30.570:FF:000002">
    <property type="entry name" value="Major vault protein-alpha"/>
    <property type="match status" value="1"/>
</dbReference>
<keyword evidence="6 7" id="KW-0040">ANK repeat</keyword>